<dbReference type="EMBL" id="CAXAMN010025984">
    <property type="protein sequence ID" value="CAK9099703.1"/>
    <property type="molecule type" value="Genomic_DNA"/>
</dbReference>
<accession>A0ABP0RH52</accession>
<comment type="caution">
    <text evidence="3">The sequence shown here is derived from an EMBL/GenBank/DDBJ whole genome shotgun (WGS) entry which is preliminary data.</text>
</comment>
<proteinExistence type="predicted"/>
<feature type="region of interest" description="Disordered" evidence="2">
    <location>
        <begin position="49"/>
        <end position="96"/>
    </location>
</feature>
<keyword evidence="1" id="KW-0175">Coiled coil</keyword>
<evidence type="ECO:0000313" key="4">
    <source>
        <dbReference type="Proteomes" id="UP001642484"/>
    </source>
</evidence>
<sequence>MPWIAQQDAQMHASRPLLMVRRSHSEGEWVTSSQAYGNFLPEVNRAPSRAADAYRAPERISPEPERQRARPQERPWQFPPAGPRFAEMGGHGHDQVQHQLVQMHLQLQQQQLQLELLQRQMQQQQILARVHQSPWVPRRYRADELW</sequence>
<reference evidence="3 4" key="1">
    <citation type="submission" date="2024-02" db="EMBL/GenBank/DDBJ databases">
        <authorList>
            <person name="Chen Y."/>
            <person name="Shah S."/>
            <person name="Dougan E. K."/>
            <person name="Thang M."/>
            <person name="Chan C."/>
        </authorList>
    </citation>
    <scope>NUCLEOTIDE SEQUENCE [LARGE SCALE GENOMIC DNA]</scope>
</reference>
<gene>
    <name evidence="3" type="ORF">CCMP2556_LOCUS47162</name>
</gene>
<feature type="coiled-coil region" evidence="1">
    <location>
        <begin position="100"/>
        <end position="127"/>
    </location>
</feature>
<evidence type="ECO:0000256" key="1">
    <source>
        <dbReference type="SAM" id="Coils"/>
    </source>
</evidence>
<organism evidence="3 4">
    <name type="scientific">Durusdinium trenchii</name>
    <dbReference type="NCBI Taxonomy" id="1381693"/>
    <lineage>
        <taxon>Eukaryota</taxon>
        <taxon>Sar</taxon>
        <taxon>Alveolata</taxon>
        <taxon>Dinophyceae</taxon>
        <taxon>Suessiales</taxon>
        <taxon>Symbiodiniaceae</taxon>
        <taxon>Durusdinium</taxon>
    </lineage>
</organism>
<dbReference type="Proteomes" id="UP001642484">
    <property type="component" value="Unassembled WGS sequence"/>
</dbReference>
<protein>
    <submittedName>
        <fullName evidence="3">Uncharacterized protein</fullName>
    </submittedName>
</protein>
<feature type="compositionally biased region" description="Basic and acidic residues" evidence="2">
    <location>
        <begin position="55"/>
        <end position="73"/>
    </location>
</feature>
<evidence type="ECO:0000256" key="2">
    <source>
        <dbReference type="SAM" id="MobiDB-lite"/>
    </source>
</evidence>
<name>A0ABP0RH52_9DINO</name>
<evidence type="ECO:0000313" key="3">
    <source>
        <dbReference type="EMBL" id="CAK9099703.1"/>
    </source>
</evidence>
<keyword evidence="4" id="KW-1185">Reference proteome</keyword>